<comment type="caution">
    <text evidence="4">Lacks conserved residue(s) required for the propagation of feature annotation.</text>
</comment>
<evidence type="ECO:0000313" key="9">
    <source>
        <dbReference type="Proteomes" id="UP000244934"/>
    </source>
</evidence>
<keyword evidence="9" id="KW-1185">Reference proteome</keyword>
<dbReference type="Pfam" id="PF01416">
    <property type="entry name" value="PseudoU_synth_1"/>
    <property type="match status" value="2"/>
</dbReference>
<dbReference type="GO" id="GO:0003723">
    <property type="term" value="F:RNA binding"/>
    <property type="evidence" value="ECO:0007669"/>
    <property type="project" value="InterPro"/>
</dbReference>
<dbReference type="SUPFAM" id="SSF55120">
    <property type="entry name" value="Pseudouridine synthase"/>
    <property type="match status" value="1"/>
</dbReference>
<comment type="function">
    <text evidence="4">Formation of pseudouridine at positions 38, 39 and 40 in the anticodon stem and loop of transfer RNAs.</text>
</comment>
<evidence type="ECO:0000313" key="8">
    <source>
        <dbReference type="EMBL" id="SPJ33296.1"/>
    </source>
</evidence>
<dbReference type="EMBL" id="ONZI01000002">
    <property type="protein sequence ID" value="SPJ33296.1"/>
    <property type="molecule type" value="Genomic_DNA"/>
</dbReference>
<dbReference type="HAMAP" id="MF_00171">
    <property type="entry name" value="TruA"/>
    <property type="match status" value="1"/>
</dbReference>
<feature type="active site" description="Nucleophile" evidence="4">
    <location>
        <position position="78"/>
    </location>
</feature>
<keyword evidence="2 4" id="KW-0819">tRNA processing</keyword>
<keyword evidence="3 4" id="KW-0413">Isomerase</keyword>
<protein>
    <recommendedName>
        <fullName evidence="4">tRNA pseudouridine synthase A</fullName>
        <ecNumber evidence="4">5.4.99.12</ecNumber>
    </recommendedName>
    <alternativeName>
        <fullName evidence="4">tRNA pseudouridine(38-40) synthase</fullName>
    </alternativeName>
    <alternativeName>
        <fullName evidence="4">tRNA pseudouridylate synthase I</fullName>
    </alternativeName>
    <alternativeName>
        <fullName evidence="4">tRNA-uridine isomerase I</fullName>
    </alternativeName>
</protein>
<evidence type="ECO:0000256" key="5">
    <source>
        <dbReference type="RuleBase" id="RU003792"/>
    </source>
</evidence>
<proteinExistence type="inferred from homology"/>
<dbReference type="Gene3D" id="3.30.70.660">
    <property type="entry name" value="Pseudouridine synthase I, catalytic domain, C-terminal subdomain"/>
    <property type="match status" value="1"/>
</dbReference>
<evidence type="ECO:0000256" key="1">
    <source>
        <dbReference type="ARBA" id="ARBA00009375"/>
    </source>
</evidence>
<evidence type="ECO:0000256" key="3">
    <source>
        <dbReference type="ARBA" id="ARBA00023235"/>
    </source>
</evidence>
<reference evidence="9" key="1">
    <citation type="submission" date="2018-03" db="EMBL/GenBank/DDBJ databases">
        <authorList>
            <person name="Navarro De La Torre S."/>
        </authorList>
    </citation>
    <scope>NUCLEOTIDE SEQUENCE [LARGE SCALE GENOMIC DNA]</scope>
    <source>
        <strain evidence="9">EAod3</strain>
    </source>
</reference>
<dbReference type="FunFam" id="3.30.70.580:FF:000001">
    <property type="entry name" value="tRNA pseudouridine synthase A"/>
    <property type="match status" value="1"/>
</dbReference>
<dbReference type="PANTHER" id="PTHR11142">
    <property type="entry name" value="PSEUDOURIDYLATE SYNTHASE"/>
    <property type="match status" value="1"/>
</dbReference>
<dbReference type="EC" id="5.4.99.12" evidence="4"/>
<dbReference type="CDD" id="cd02570">
    <property type="entry name" value="PseudoU_synth_EcTruA"/>
    <property type="match status" value="1"/>
</dbReference>
<dbReference type="Proteomes" id="UP000244934">
    <property type="component" value="Unassembled WGS sequence"/>
</dbReference>
<dbReference type="InterPro" id="IPR020097">
    <property type="entry name" value="PsdUridine_synth_TruA_a/b_dom"/>
</dbReference>
<feature type="binding site" evidence="4">
    <location>
        <position position="136"/>
    </location>
    <ligand>
        <name>substrate</name>
    </ligand>
</feature>
<comment type="catalytic activity">
    <reaction evidence="4 5">
        <text>uridine(38/39/40) in tRNA = pseudouridine(38/39/40) in tRNA</text>
        <dbReference type="Rhea" id="RHEA:22376"/>
        <dbReference type="Rhea" id="RHEA-COMP:10085"/>
        <dbReference type="Rhea" id="RHEA-COMP:10087"/>
        <dbReference type="ChEBI" id="CHEBI:65314"/>
        <dbReference type="ChEBI" id="CHEBI:65315"/>
        <dbReference type="EC" id="5.4.99.12"/>
    </reaction>
</comment>
<feature type="domain" description="Pseudouridine synthase I TruA alpha/beta" evidence="7">
    <location>
        <begin position="169"/>
        <end position="271"/>
    </location>
</feature>
<dbReference type="AlphaFoldDB" id="A0A2R8CK75"/>
<gene>
    <name evidence="4 8" type="primary">truA</name>
    <name evidence="8" type="ORF">KSP9073_01301</name>
</gene>
<evidence type="ECO:0000256" key="6">
    <source>
        <dbReference type="SAM" id="MobiDB-lite"/>
    </source>
</evidence>
<dbReference type="InterPro" id="IPR020103">
    <property type="entry name" value="PsdUridine_synth_cat_dom_sf"/>
</dbReference>
<comment type="similarity">
    <text evidence="1 4 5">Belongs to the tRNA pseudouridine synthase TruA family.</text>
</comment>
<name>A0A2R8CK75_9GAMM</name>
<dbReference type="InterPro" id="IPR020094">
    <property type="entry name" value="TruA/RsuA/RluB/E/F_N"/>
</dbReference>
<evidence type="ECO:0000259" key="7">
    <source>
        <dbReference type="Pfam" id="PF01416"/>
    </source>
</evidence>
<evidence type="ECO:0000256" key="4">
    <source>
        <dbReference type="HAMAP-Rule" id="MF_00171"/>
    </source>
</evidence>
<dbReference type="InterPro" id="IPR001406">
    <property type="entry name" value="PsdUridine_synth_TruA"/>
</dbReference>
<accession>A0A2R8CK75</accession>
<sequence>MPSLPAVPALPSHMSFFTRLDENERVSGRIALGLEYRGTAYQGWQRLNHGPSLQASLEAALSRIAQAPIEVMCSGRTDSGVHATRQIVHFDTTSARTLKAWVMGTNVNLPRDMSVRWARVMPHDFHARFSSLARRYRYVIVNQPMPPALDAEHMTWHRHPLDEKRMHEAAQSLIGEHDFSGYRAAGCQSSTPWRHVHFVEVTRVGPLVVIDIQANAFLHHMVRNIAGVLIAVGDGRREVSRASDLLEGRDRTLSEATAPAHGLHFVDVYYDPRFELPAEPLGPAGLYFSGEWTGQRTLPASNYQRPVYRGEPAGHLSSPGRV</sequence>
<comment type="subunit">
    <text evidence="4">Homodimer.</text>
</comment>
<feature type="region of interest" description="Disordered" evidence="6">
    <location>
        <begin position="303"/>
        <end position="322"/>
    </location>
</feature>
<dbReference type="NCBIfam" id="TIGR00071">
    <property type="entry name" value="hisT_truA"/>
    <property type="match status" value="1"/>
</dbReference>
<feature type="domain" description="Pseudouridine synthase I TruA alpha/beta" evidence="7">
    <location>
        <begin position="35"/>
        <end position="129"/>
    </location>
</feature>
<dbReference type="InterPro" id="IPR020095">
    <property type="entry name" value="PsdUridine_synth_TruA_C"/>
</dbReference>
<evidence type="ECO:0000256" key="2">
    <source>
        <dbReference type="ARBA" id="ARBA00022694"/>
    </source>
</evidence>
<dbReference type="PANTHER" id="PTHR11142:SF0">
    <property type="entry name" value="TRNA PSEUDOURIDINE SYNTHASE-LIKE 1"/>
    <property type="match status" value="1"/>
</dbReference>
<dbReference type="Gene3D" id="3.30.70.580">
    <property type="entry name" value="Pseudouridine synthase I, catalytic domain, N-terminal subdomain"/>
    <property type="match status" value="1"/>
</dbReference>
<dbReference type="GO" id="GO:0031119">
    <property type="term" value="P:tRNA pseudouridine synthesis"/>
    <property type="evidence" value="ECO:0007669"/>
    <property type="project" value="UniProtKB-UniRule"/>
</dbReference>
<dbReference type="GO" id="GO:0160147">
    <property type="term" value="F:tRNA pseudouridine(38-40) synthase activity"/>
    <property type="evidence" value="ECO:0007669"/>
    <property type="project" value="UniProtKB-EC"/>
</dbReference>
<organism evidence="8 9">
    <name type="scientific">Kushneria phyllosphaerae</name>
    <dbReference type="NCBI Taxonomy" id="2100822"/>
    <lineage>
        <taxon>Bacteria</taxon>
        <taxon>Pseudomonadati</taxon>
        <taxon>Pseudomonadota</taxon>
        <taxon>Gammaproteobacteria</taxon>
        <taxon>Oceanospirillales</taxon>
        <taxon>Halomonadaceae</taxon>
        <taxon>Kushneria</taxon>
    </lineage>
</organism>